<organism evidence="2 3">
    <name type="scientific">Sphingomonas liriopis</name>
    <dbReference type="NCBI Taxonomy" id="2949094"/>
    <lineage>
        <taxon>Bacteria</taxon>
        <taxon>Pseudomonadati</taxon>
        <taxon>Pseudomonadota</taxon>
        <taxon>Alphaproteobacteria</taxon>
        <taxon>Sphingomonadales</taxon>
        <taxon>Sphingomonadaceae</taxon>
        <taxon>Sphingomonas</taxon>
    </lineage>
</organism>
<dbReference type="AlphaFoldDB" id="A0A9X2HXG3"/>
<evidence type="ECO:0000313" key="2">
    <source>
        <dbReference type="EMBL" id="MCP3733845.1"/>
    </source>
</evidence>
<keyword evidence="3" id="KW-1185">Reference proteome</keyword>
<dbReference type="EMBL" id="JAMLDY010000003">
    <property type="protein sequence ID" value="MCP3733845.1"/>
    <property type="molecule type" value="Genomic_DNA"/>
</dbReference>
<sequence length="273" mass="28818">MKGRHVQVGLLFIAVCVVIGLAIALFTMGRTEGAREHADDNVAATAAPVGISPAPAAAKAPATVAAATPDFLVTDELRRNRPTWEELGQGPDAVVFCVGAKARLTNGSARPLNLNVVVAESDDSSPLGTVAPGQTISFDPGNEGTWNLTDAGDGGPLFQYEVQKCDRPAAATVTATQAKTLRGRCRLKVSGVKYIDGPCYYYWYVDHTGWGISDKPDESGYLATLEIDQGEATGMWNGRPGGDKINNPLGDGDPLTRNGACWAKGEDEICLWA</sequence>
<dbReference type="Proteomes" id="UP001139486">
    <property type="component" value="Unassembled WGS sequence"/>
</dbReference>
<accession>A0A9X2HXG3</accession>
<dbReference type="RefSeq" id="WP_254287857.1">
    <property type="nucleotide sequence ID" value="NZ_JAMLDY010000003.1"/>
</dbReference>
<keyword evidence="1" id="KW-1133">Transmembrane helix</keyword>
<reference evidence="2" key="1">
    <citation type="submission" date="2022-05" db="EMBL/GenBank/DDBJ databases">
        <title>Sphingomonas sp. strain RP10 Genome sequencing and assembly.</title>
        <authorList>
            <person name="Kim I."/>
        </authorList>
    </citation>
    <scope>NUCLEOTIDE SEQUENCE</scope>
    <source>
        <strain evidence="2">RP10</strain>
    </source>
</reference>
<keyword evidence="1" id="KW-0812">Transmembrane</keyword>
<proteinExistence type="predicted"/>
<name>A0A9X2HXG3_9SPHN</name>
<evidence type="ECO:0000256" key="1">
    <source>
        <dbReference type="SAM" id="Phobius"/>
    </source>
</evidence>
<gene>
    <name evidence="2" type="ORF">M9979_03000</name>
</gene>
<keyword evidence="1" id="KW-0472">Membrane</keyword>
<evidence type="ECO:0000313" key="3">
    <source>
        <dbReference type="Proteomes" id="UP001139486"/>
    </source>
</evidence>
<protein>
    <submittedName>
        <fullName evidence="2">Uncharacterized protein</fullName>
    </submittedName>
</protein>
<comment type="caution">
    <text evidence="2">The sequence shown here is derived from an EMBL/GenBank/DDBJ whole genome shotgun (WGS) entry which is preliminary data.</text>
</comment>
<feature type="transmembrane region" description="Helical" evidence="1">
    <location>
        <begin position="6"/>
        <end position="26"/>
    </location>
</feature>